<feature type="transmembrane region" description="Helical" evidence="1">
    <location>
        <begin position="35"/>
        <end position="52"/>
    </location>
</feature>
<gene>
    <name evidence="4" type="ORF">C5Y93_31035</name>
    <name evidence="3" type="ORF">C5Y98_29235</name>
</gene>
<protein>
    <recommendedName>
        <fullName evidence="2">Sulfatase-modifying factor enzyme-like domain-containing protein</fullName>
    </recommendedName>
</protein>
<dbReference type="SUPFAM" id="SSF56436">
    <property type="entry name" value="C-type lectin-like"/>
    <property type="match status" value="1"/>
</dbReference>
<dbReference type="GO" id="GO:0120147">
    <property type="term" value="F:formylglycine-generating oxidase activity"/>
    <property type="evidence" value="ECO:0007669"/>
    <property type="project" value="TreeGrafter"/>
</dbReference>
<evidence type="ECO:0000259" key="2">
    <source>
        <dbReference type="Pfam" id="PF03781"/>
    </source>
</evidence>
<dbReference type="InterPro" id="IPR016187">
    <property type="entry name" value="CTDL_fold"/>
</dbReference>
<dbReference type="InterPro" id="IPR042095">
    <property type="entry name" value="SUMF_sf"/>
</dbReference>
<dbReference type="InterPro" id="IPR005532">
    <property type="entry name" value="SUMF_dom"/>
</dbReference>
<dbReference type="Pfam" id="PF03781">
    <property type="entry name" value="FGE-sulfatase"/>
    <property type="match status" value="1"/>
</dbReference>
<keyword evidence="1" id="KW-0472">Membrane</keyword>
<dbReference type="AlphaFoldDB" id="A0A2S8GAR2"/>
<dbReference type="InterPro" id="IPR051043">
    <property type="entry name" value="Sulfatase_Mod_Factor_Kinase"/>
</dbReference>
<feature type="domain" description="Sulfatase-modifying factor enzyme-like" evidence="2">
    <location>
        <begin position="122"/>
        <end position="370"/>
    </location>
</feature>
<evidence type="ECO:0000313" key="6">
    <source>
        <dbReference type="Proteomes" id="UP000239388"/>
    </source>
</evidence>
<sequence>MNPMLFFKQHWLTLAIGVAVGALGIAWLAGFWQVVLGVVAVAAIACVTLFFVRRRRHAEAVAVAVARPKKEKTRTEPEPSDTDALARLMLEQGRYSLLMRPQIAANLPPHLLDKARQAFDEQMTIVPVGDVLVGRSKGDEERNHSYGGNLVHVEAVYLDRYQVTNEEYQEFVDAGGYEQMPLWDPEIWPAVLDFVDQSGMPGPRYWRNGKHIEGEERLPVVGVCWYEAAAYARWVGKRLPSDPEWIKAGAWPVPLPGAEPIQRRFPWGESMDQGRANLWGSGPEHVVEVEQYGPGASVGGCHQLIGNVWEWTSSRFGAWRAPGDQLVLDSAMRSLRGGAFDTYFDHQASCDYQSGDKAVARKHNIGFRCAVSFCDILPEDDSFDSAEIQEELEAAGAAGGEN</sequence>
<dbReference type="PANTHER" id="PTHR23150">
    <property type="entry name" value="SULFATASE MODIFYING FACTOR 1, 2"/>
    <property type="match status" value="1"/>
</dbReference>
<dbReference type="Gene3D" id="3.90.1580.10">
    <property type="entry name" value="paralog of FGE (formylglycine-generating enzyme)"/>
    <property type="match status" value="1"/>
</dbReference>
<dbReference type="PANTHER" id="PTHR23150:SF19">
    <property type="entry name" value="FORMYLGLYCINE-GENERATING ENZYME"/>
    <property type="match status" value="1"/>
</dbReference>
<accession>A0A2S8GAR2</accession>
<name>A0A2S8GAR2_9BACT</name>
<dbReference type="EMBL" id="PUIB01000029">
    <property type="protein sequence ID" value="PQO26857.1"/>
    <property type="molecule type" value="Genomic_DNA"/>
</dbReference>
<evidence type="ECO:0000313" key="4">
    <source>
        <dbReference type="EMBL" id="PQO41546.1"/>
    </source>
</evidence>
<dbReference type="EMBL" id="PUHZ01000026">
    <property type="protein sequence ID" value="PQO41546.1"/>
    <property type="molecule type" value="Genomic_DNA"/>
</dbReference>
<keyword evidence="1" id="KW-1133">Transmembrane helix</keyword>
<keyword evidence="1" id="KW-0812">Transmembrane</keyword>
<comment type="caution">
    <text evidence="4">The sequence shown here is derived from an EMBL/GenBank/DDBJ whole genome shotgun (WGS) entry which is preliminary data.</text>
</comment>
<evidence type="ECO:0000313" key="3">
    <source>
        <dbReference type="EMBL" id="PQO26857.1"/>
    </source>
</evidence>
<reference evidence="5 6" key="1">
    <citation type="submission" date="2018-02" db="EMBL/GenBank/DDBJ databases">
        <title>Comparative genomes isolates from brazilian mangrove.</title>
        <authorList>
            <person name="Araujo J.E."/>
            <person name="Taketani R.G."/>
            <person name="Silva M.C.P."/>
            <person name="Loureco M.V."/>
            <person name="Andreote F.D."/>
        </authorList>
    </citation>
    <scope>NUCLEOTIDE SEQUENCE [LARGE SCALE GENOMIC DNA]</scope>
    <source>
        <strain evidence="3 6">NAP PRIS-MGV</strain>
        <strain evidence="4 5">Nap-Phe MGV</strain>
    </source>
</reference>
<evidence type="ECO:0000256" key="1">
    <source>
        <dbReference type="SAM" id="Phobius"/>
    </source>
</evidence>
<proteinExistence type="predicted"/>
<feature type="transmembrane region" description="Helical" evidence="1">
    <location>
        <begin position="12"/>
        <end position="29"/>
    </location>
</feature>
<dbReference type="Proteomes" id="UP000239388">
    <property type="component" value="Unassembled WGS sequence"/>
</dbReference>
<organism evidence="4 5">
    <name type="scientific">Blastopirellula marina</name>
    <dbReference type="NCBI Taxonomy" id="124"/>
    <lineage>
        <taxon>Bacteria</taxon>
        <taxon>Pseudomonadati</taxon>
        <taxon>Planctomycetota</taxon>
        <taxon>Planctomycetia</taxon>
        <taxon>Pirellulales</taxon>
        <taxon>Pirellulaceae</taxon>
        <taxon>Blastopirellula</taxon>
    </lineage>
</organism>
<dbReference type="Proteomes" id="UP000237819">
    <property type="component" value="Unassembled WGS sequence"/>
</dbReference>
<evidence type="ECO:0000313" key="5">
    <source>
        <dbReference type="Proteomes" id="UP000237819"/>
    </source>
</evidence>